<reference evidence="2 3" key="1">
    <citation type="submission" date="2020-06" db="EMBL/GenBank/DDBJ databases">
        <title>WGS assembly of Ceratodon purpureus strain R40.</title>
        <authorList>
            <person name="Carey S.B."/>
            <person name="Jenkins J."/>
            <person name="Shu S."/>
            <person name="Lovell J.T."/>
            <person name="Sreedasyam A."/>
            <person name="Maumus F."/>
            <person name="Tiley G.P."/>
            <person name="Fernandez-Pozo N."/>
            <person name="Barry K."/>
            <person name="Chen C."/>
            <person name="Wang M."/>
            <person name="Lipzen A."/>
            <person name="Daum C."/>
            <person name="Saski C.A."/>
            <person name="Payton A.C."/>
            <person name="Mcbreen J.C."/>
            <person name="Conrad R.E."/>
            <person name="Kollar L.M."/>
            <person name="Olsson S."/>
            <person name="Huttunen S."/>
            <person name="Landis J.B."/>
            <person name="Wickett N.J."/>
            <person name="Johnson M.G."/>
            <person name="Rensing S.A."/>
            <person name="Grimwood J."/>
            <person name="Schmutz J."/>
            <person name="Mcdaniel S.F."/>
        </authorList>
    </citation>
    <scope>NUCLEOTIDE SEQUENCE [LARGE SCALE GENOMIC DNA]</scope>
    <source>
        <strain evidence="2 3">R40</strain>
    </source>
</reference>
<evidence type="ECO:0000313" key="3">
    <source>
        <dbReference type="Proteomes" id="UP000822688"/>
    </source>
</evidence>
<feature type="compositionally biased region" description="Low complexity" evidence="1">
    <location>
        <begin position="8"/>
        <end position="21"/>
    </location>
</feature>
<protein>
    <submittedName>
        <fullName evidence="2">Uncharacterized protein</fullName>
    </submittedName>
</protein>
<dbReference type="Proteomes" id="UP000822688">
    <property type="component" value="Chromosome 11"/>
</dbReference>
<feature type="region of interest" description="Disordered" evidence="1">
    <location>
        <begin position="73"/>
        <end position="104"/>
    </location>
</feature>
<feature type="compositionally biased region" description="Polar residues" evidence="1">
    <location>
        <begin position="94"/>
        <end position="104"/>
    </location>
</feature>
<gene>
    <name evidence="2" type="ORF">KC19_11G147100</name>
</gene>
<sequence length="104" mass="11712">MTQPPPSANTTATTTGPYTDTKFQLRPPPTVIHSFDRHTPKLLSHPSFISNPPRRISAGSTLEYYRTTHHTIHAHTKTEPQHAVHPIKQAPPHHTNSQPLRHPQ</sequence>
<accession>A0A8T0GGI6</accession>
<feature type="region of interest" description="Disordered" evidence="1">
    <location>
        <begin position="1"/>
        <end position="31"/>
    </location>
</feature>
<proteinExistence type="predicted"/>
<evidence type="ECO:0000313" key="2">
    <source>
        <dbReference type="EMBL" id="KAG0557657.1"/>
    </source>
</evidence>
<name>A0A8T0GGI6_CERPU</name>
<keyword evidence="3" id="KW-1185">Reference proteome</keyword>
<comment type="caution">
    <text evidence="2">The sequence shown here is derived from an EMBL/GenBank/DDBJ whole genome shotgun (WGS) entry which is preliminary data.</text>
</comment>
<dbReference type="EMBL" id="CM026432">
    <property type="protein sequence ID" value="KAG0557657.1"/>
    <property type="molecule type" value="Genomic_DNA"/>
</dbReference>
<dbReference type="AlphaFoldDB" id="A0A8T0GGI6"/>
<evidence type="ECO:0000256" key="1">
    <source>
        <dbReference type="SAM" id="MobiDB-lite"/>
    </source>
</evidence>
<organism evidence="2 3">
    <name type="scientific">Ceratodon purpureus</name>
    <name type="common">Fire moss</name>
    <name type="synonym">Dicranum purpureum</name>
    <dbReference type="NCBI Taxonomy" id="3225"/>
    <lineage>
        <taxon>Eukaryota</taxon>
        <taxon>Viridiplantae</taxon>
        <taxon>Streptophyta</taxon>
        <taxon>Embryophyta</taxon>
        <taxon>Bryophyta</taxon>
        <taxon>Bryophytina</taxon>
        <taxon>Bryopsida</taxon>
        <taxon>Dicranidae</taxon>
        <taxon>Pseudoditrichales</taxon>
        <taxon>Ditrichaceae</taxon>
        <taxon>Ceratodon</taxon>
    </lineage>
</organism>